<reference evidence="2" key="2">
    <citation type="submission" date="2013-07" db="EMBL/GenBank/DDBJ databases">
        <authorList>
            <consortium name="The Broad Institute Genome Sequencing Platform"/>
            <person name="Cuomo C."/>
            <person name="Litvintseva A."/>
            <person name="Chen Y."/>
            <person name="Heitman J."/>
            <person name="Sun S."/>
            <person name="Springer D."/>
            <person name="Dromer F."/>
            <person name="Young S.K."/>
            <person name="Zeng Q."/>
            <person name="Gargeya S."/>
            <person name="Fitzgerald M."/>
            <person name="Abouelleil A."/>
            <person name="Alvarado L."/>
            <person name="Berlin A.M."/>
            <person name="Chapman S.B."/>
            <person name="Dewar J."/>
            <person name="Goldberg J."/>
            <person name="Griggs A."/>
            <person name="Gujja S."/>
            <person name="Hansen M."/>
            <person name="Howarth C."/>
            <person name="Imamovic A."/>
            <person name="Larimer J."/>
            <person name="McCowan C."/>
            <person name="Murphy C."/>
            <person name="Pearson M."/>
            <person name="Priest M."/>
            <person name="Roberts A."/>
            <person name="Saif S."/>
            <person name="Shea T."/>
            <person name="Sykes S."/>
            <person name="Wortman J."/>
            <person name="Nusbaum C."/>
            <person name="Birren B."/>
        </authorList>
    </citation>
    <scope>NUCLEOTIDE SEQUENCE</scope>
    <source>
        <strain evidence="2">CBS 10737</strain>
    </source>
</reference>
<dbReference type="EMBL" id="CP144526">
    <property type="protein sequence ID" value="WWC71890.1"/>
    <property type="molecule type" value="Genomic_DNA"/>
</dbReference>
<name>A0A1B9I0C3_9TREE</name>
<organism evidence="1">
    <name type="scientific">Kwoniella pini CBS 10737</name>
    <dbReference type="NCBI Taxonomy" id="1296096"/>
    <lineage>
        <taxon>Eukaryota</taxon>
        <taxon>Fungi</taxon>
        <taxon>Dikarya</taxon>
        <taxon>Basidiomycota</taxon>
        <taxon>Agaricomycotina</taxon>
        <taxon>Tremellomycetes</taxon>
        <taxon>Tremellales</taxon>
        <taxon>Cryptococcaceae</taxon>
        <taxon>Kwoniella</taxon>
    </lineage>
</organism>
<dbReference type="Proteomes" id="UP000094020">
    <property type="component" value="Chromosome 8"/>
</dbReference>
<reference evidence="1" key="1">
    <citation type="submission" date="2013-07" db="EMBL/GenBank/DDBJ databases">
        <title>The Genome Sequence of Cryptococcus pinus CBS10737.</title>
        <authorList>
            <consortium name="The Broad Institute Genome Sequencing Platform"/>
            <person name="Cuomo C."/>
            <person name="Litvintseva A."/>
            <person name="Chen Y."/>
            <person name="Heitman J."/>
            <person name="Sun S."/>
            <person name="Springer D."/>
            <person name="Dromer F."/>
            <person name="Young S.K."/>
            <person name="Zeng Q."/>
            <person name="Gargeya S."/>
            <person name="Fitzgerald M."/>
            <person name="Abouelleil A."/>
            <person name="Alvarado L."/>
            <person name="Berlin A.M."/>
            <person name="Chapman S.B."/>
            <person name="Dewar J."/>
            <person name="Goldberg J."/>
            <person name="Griggs A."/>
            <person name="Gujja S."/>
            <person name="Hansen M."/>
            <person name="Howarth C."/>
            <person name="Imamovic A."/>
            <person name="Larimer J."/>
            <person name="McCowan C."/>
            <person name="Murphy C."/>
            <person name="Pearson M."/>
            <person name="Priest M."/>
            <person name="Roberts A."/>
            <person name="Saif S."/>
            <person name="Shea T."/>
            <person name="Sykes S."/>
            <person name="Wortman J."/>
            <person name="Nusbaum C."/>
            <person name="Birren B."/>
        </authorList>
    </citation>
    <scope>NUCLEOTIDE SEQUENCE [LARGE SCALE GENOMIC DNA]</scope>
    <source>
        <strain evidence="1">CBS 10737</strain>
    </source>
</reference>
<proteinExistence type="predicted"/>
<gene>
    <name evidence="1" type="ORF">I206_04669</name>
    <name evidence="2" type="ORF">I206_105849</name>
</gene>
<dbReference type="KEGG" id="kpin:30173038"/>
<dbReference type="EMBL" id="KI894012">
    <property type="protein sequence ID" value="OCF48982.1"/>
    <property type="molecule type" value="Genomic_DNA"/>
</dbReference>
<dbReference type="AlphaFoldDB" id="A0A1B9I0C3"/>
<evidence type="ECO:0000313" key="2">
    <source>
        <dbReference type="EMBL" id="WWC71890.1"/>
    </source>
</evidence>
<sequence length="168" mass="18607">MTAPRHKPRSTEDYTSVDAANLRLELSHIQTLGLEGHTLLTVESVDTAVSGKVHDPNQCSRRMSDNLKAWEEFIMIPTKNKDGEYHLTVYDPTRAFCPDAESYAALILTKESGREIERQRNSRAPYSVNVTVYGYPSVSISQRASAYADSYLGTSGMNTPTTTASRGD</sequence>
<dbReference type="RefSeq" id="XP_019010201.1">
    <property type="nucleotide sequence ID" value="XM_019156399.1"/>
</dbReference>
<evidence type="ECO:0000313" key="3">
    <source>
        <dbReference type="Proteomes" id="UP000094020"/>
    </source>
</evidence>
<reference evidence="2" key="4">
    <citation type="submission" date="2024-02" db="EMBL/GenBank/DDBJ databases">
        <title>Comparative genomics of Cryptococcus and Kwoniella reveals pathogenesis evolution and contrasting modes of karyotype evolution via chromosome fusion or intercentromeric recombination.</title>
        <authorList>
            <person name="Coelho M.A."/>
            <person name="David-Palma M."/>
            <person name="Shea T."/>
            <person name="Bowers K."/>
            <person name="McGinley-Smith S."/>
            <person name="Mohammad A.W."/>
            <person name="Gnirke A."/>
            <person name="Yurkov A.M."/>
            <person name="Nowrousian M."/>
            <person name="Sun S."/>
            <person name="Cuomo C.A."/>
            <person name="Heitman J."/>
        </authorList>
    </citation>
    <scope>NUCLEOTIDE SEQUENCE</scope>
    <source>
        <strain evidence="2">CBS 10737</strain>
    </source>
</reference>
<reference evidence="1" key="3">
    <citation type="submission" date="2016-07" db="EMBL/GenBank/DDBJ databases">
        <title>Evolution of pathogenesis and genome organization in the Tremellales.</title>
        <authorList>
            <person name="Cuomo C."/>
            <person name="Litvintseva A."/>
            <person name="Heitman J."/>
            <person name="Chen Y."/>
            <person name="Sun S."/>
            <person name="Springer D."/>
            <person name="Dromer F."/>
            <person name="Young S."/>
            <person name="Zeng Q."/>
            <person name="Chapman S."/>
            <person name="Gujja S."/>
            <person name="Saif S."/>
            <person name="Birren B."/>
        </authorList>
    </citation>
    <scope>NUCLEOTIDE SEQUENCE</scope>
    <source>
        <strain evidence="1">CBS 10737</strain>
    </source>
</reference>
<evidence type="ECO:0000313" key="1">
    <source>
        <dbReference type="EMBL" id="OCF48982.1"/>
    </source>
</evidence>
<accession>A0A1B9I0C3</accession>
<keyword evidence="3" id="KW-1185">Reference proteome</keyword>
<protein>
    <submittedName>
        <fullName evidence="1">Uncharacterized protein</fullName>
    </submittedName>
</protein>
<dbReference type="GeneID" id="30173038"/>